<comment type="caution">
    <text evidence="3">The sequence shown here is derived from an EMBL/GenBank/DDBJ whole genome shotgun (WGS) entry which is preliminary data.</text>
</comment>
<keyword evidence="2" id="KW-0812">Transmembrane</keyword>
<dbReference type="Proteomes" id="UP001142055">
    <property type="component" value="Chromosome 3"/>
</dbReference>
<evidence type="ECO:0000313" key="4">
    <source>
        <dbReference type="Proteomes" id="UP001142055"/>
    </source>
</evidence>
<feature type="compositionally biased region" description="Basic and acidic residues" evidence="1">
    <location>
        <begin position="35"/>
        <end position="46"/>
    </location>
</feature>
<protein>
    <submittedName>
        <fullName evidence="3">Uncharacterized protein</fullName>
    </submittedName>
</protein>
<evidence type="ECO:0000256" key="2">
    <source>
        <dbReference type="SAM" id="Phobius"/>
    </source>
</evidence>
<sequence length="140" mass="15527">MAKRRKFSFNDYLGQRNPTHTDDIHTDNSPPSPNDHIKSPTDSFDKTDQYYQRQRSIINNIRDGDTFETWQWMVIIIMSAVVILLLLYILLWFCGCCPFGGGGGQEGGGGGGGGGGEKSFRKSVKSTKSKKSSTSKKSIK</sequence>
<feature type="transmembrane region" description="Helical" evidence="2">
    <location>
        <begin position="72"/>
        <end position="93"/>
    </location>
</feature>
<feature type="compositionally biased region" description="Basic residues" evidence="1">
    <location>
        <begin position="121"/>
        <end position="140"/>
    </location>
</feature>
<evidence type="ECO:0000256" key="1">
    <source>
        <dbReference type="SAM" id="MobiDB-lite"/>
    </source>
</evidence>
<proteinExistence type="predicted"/>
<evidence type="ECO:0000313" key="3">
    <source>
        <dbReference type="EMBL" id="KAJ6216193.1"/>
    </source>
</evidence>
<keyword evidence="2" id="KW-1133">Transmembrane helix</keyword>
<feature type="compositionally biased region" description="Gly residues" evidence="1">
    <location>
        <begin position="104"/>
        <end position="117"/>
    </location>
</feature>
<dbReference type="AlphaFoldDB" id="A0A9Q0M011"/>
<feature type="region of interest" description="Disordered" evidence="1">
    <location>
        <begin position="104"/>
        <end position="140"/>
    </location>
</feature>
<keyword evidence="2" id="KW-0472">Membrane</keyword>
<keyword evidence="4" id="KW-1185">Reference proteome</keyword>
<feature type="region of interest" description="Disordered" evidence="1">
    <location>
        <begin position="1"/>
        <end position="46"/>
    </location>
</feature>
<reference evidence="3" key="1">
    <citation type="submission" date="2022-12" db="EMBL/GenBank/DDBJ databases">
        <title>Genome assemblies of Blomia tropicalis.</title>
        <authorList>
            <person name="Cui Y."/>
        </authorList>
    </citation>
    <scope>NUCLEOTIDE SEQUENCE</scope>
    <source>
        <tissue evidence="3">Adult mites</tissue>
    </source>
</reference>
<dbReference type="EMBL" id="JAPWDV010000003">
    <property type="protein sequence ID" value="KAJ6216193.1"/>
    <property type="molecule type" value="Genomic_DNA"/>
</dbReference>
<name>A0A9Q0M011_BLOTA</name>
<organism evidence="3 4">
    <name type="scientific">Blomia tropicalis</name>
    <name type="common">Mite</name>
    <dbReference type="NCBI Taxonomy" id="40697"/>
    <lineage>
        <taxon>Eukaryota</taxon>
        <taxon>Metazoa</taxon>
        <taxon>Ecdysozoa</taxon>
        <taxon>Arthropoda</taxon>
        <taxon>Chelicerata</taxon>
        <taxon>Arachnida</taxon>
        <taxon>Acari</taxon>
        <taxon>Acariformes</taxon>
        <taxon>Sarcoptiformes</taxon>
        <taxon>Astigmata</taxon>
        <taxon>Glycyphagoidea</taxon>
        <taxon>Echimyopodidae</taxon>
        <taxon>Blomia</taxon>
    </lineage>
</organism>
<gene>
    <name evidence="3" type="ORF">RDWZM_007350</name>
</gene>
<accession>A0A9Q0M011</accession>